<evidence type="ECO:0000259" key="7">
    <source>
        <dbReference type="PROSITE" id="PS51755"/>
    </source>
</evidence>
<dbReference type="Gene3D" id="1.25.40.10">
    <property type="entry name" value="Tetratricopeptide repeat domain"/>
    <property type="match status" value="3"/>
</dbReference>
<dbReference type="PANTHER" id="PTHR35807">
    <property type="entry name" value="TRANSCRIPTIONAL REGULATOR REDD-RELATED"/>
    <property type="match status" value="1"/>
</dbReference>
<dbReference type="InterPro" id="IPR016032">
    <property type="entry name" value="Sig_transdc_resp-reg_C-effctor"/>
</dbReference>
<dbReference type="PANTHER" id="PTHR35807:SF1">
    <property type="entry name" value="TRANSCRIPTIONAL REGULATOR REDD"/>
    <property type="match status" value="1"/>
</dbReference>
<dbReference type="Gene3D" id="1.10.10.10">
    <property type="entry name" value="Winged helix-like DNA-binding domain superfamily/Winged helix DNA-binding domain"/>
    <property type="match status" value="1"/>
</dbReference>
<evidence type="ECO:0000256" key="4">
    <source>
        <dbReference type="ARBA" id="ARBA00023163"/>
    </source>
</evidence>
<feature type="repeat" description="TPR" evidence="5">
    <location>
        <begin position="794"/>
        <end position="827"/>
    </location>
</feature>
<evidence type="ECO:0000256" key="5">
    <source>
        <dbReference type="PROSITE-ProRule" id="PRU00339"/>
    </source>
</evidence>
<organism evidence="8 9">
    <name type="scientific">Rhizocola hellebori</name>
    <dbReference type="NCBI Taxonomy" id="1392758"/>
    <lineage>
        <taxon>Bacteria</taxon>
        <taxon>Bacillati</taxon>
        <taxon>Actinomycetota</taxon>
        <taxon>Actinomycetes</taxon>
        <taxon>Micromonosporales</taxon>
        <taxon>Micromonosporaceae</taxon>
        <taxon>Rhizocola</taxon>
    </lineage>
</organism>
<keyword evidence="2" id="KW-0805">Transcription regulation</keyword>
<dbReference type="SMART" id="SM00862">
    <property type="entry name" value="Trans_reg_C"/>
    <property type="match status" value="1"/>
</dbReference>
<dbReference type="InterPro" id="IPR005158">
    <property type="entry name" value="BTAD"/>
</dbReference>
<evidence type="ECO:0000313" key="8">
    <source>
        <dbReference type="EMBL" id="GIH04847.1"/>
    </source>
</evidence>
<dbReference type="InterPro" id="IPR027417">
    <property type="entry name" value="P-loop_NTPase"/>
</dbReference>
<dbReference type="PRINTS" id="PR00364">
    <property type="entry name" value="DISEASERSIST"/>
</dbReference>
<gene>
    <name evidence="8" type="ORF">Rhe02_29140</name>
</gene>
<dbReference type="GO" id="GO:0000160">
    <property type="term" value="P:phosphorelay signal transduction system"/>
    <property type="evidence" value="ECO:0007669"/>
    <property type="project" value="InterPro"/>
</dbReference>
<keyword evidence="3 6" id="KW-0238">DNA-binding</keyword>
<dbReference type="Gene3D" id="3.40.50.300">
    <property type="entry name" value="P-loop containing nucleotide triphosphate hydrolases"/>
    <property type="match status" value="1"/>
</dbReference>
<dbReference type="SUPFAM" id="SSF52540">
    <property type="entry name" value="P-loop containing nucleoside triphosphate hydrolases"/>
    <property type="match status" value="1"/>
</dbReference>
<dbReference type="Pfam" id="PF00486">
    <property type="entry name" value="Trans_reg_C"/>
    <property type="match status" value="1"/>
</dbReference>
<dbReference type="CDD" id="cd15831">
    <property type="entry name" value="BTAD"/>
    <property type="match status" value="1"/>
</dbReference>
<comment type="similarity">
    <text evidence="1">Belongs to the AfsR/DnrI/RedD regulatory family.</text>
</comment>
<name>A0A8J3Q7K4_9ACTN</name>
<accession>A0A8J3Q7K4</accession>
<evidence type="ECO:0000313" key="9">
    <source>
        <dbReference type="Proteomes" id="UP000612899"/>
    </source>
</evidence>
<reference evidence="8" key="1">
    <citation type="submission" date="2021-01" db="EMBL/GenBank/DDBJ databases">
        <title>Whole genome shotgun sequence of Rhizocola hellebori NBRC 109834.</title>
        <authorList>
            <person name="Komaki H."/>
            <person name="Tamura T."/>
        </authorList>
    </citation>
    <scope>NUCLEOTIDE SEQUENCE</scope>
    <source>
        <strain evidence="8">NBRC 109834</strain>
    </source>
</reference>
<evidence type="ECO:0000256" key="6">
    <source>
        <dbReference type="PROSITE-ProRule" id="PRU01091"/>
    </source>
</evidence>
<dbReference type="EMBL" id="BONY01000015">
    <property type="protein sequence ID" value="GIH04847.1"/>
    <property type="molecule type" value="Genomic_DNA"/>
</dbReference>
<evidence type="ECO:0000256" key="1">
    <source>
        <dbReference type="ARBA" id="ARBA00005820"/>
    </source>
</evidence>
<dbReference type="InterPro" id="IPR036388">
    <property type="entry name" value="WH-like_DNA-bd_sf"/>
</dbReference>
<dbReference type="Proteomes" id="UP000612899">
    <property type="component" value="Unassembled WGS sequence"/>
</dbReference>
<dbReference type="SMART" id="SM01043">
    <property type="entry name" value="BTAD"/>
    <property type="match status" value="1"/>
</dbReference>
<dbReference type="Pfam" id="PF03704">
    <property type="entry name" value="BTAD"/>
    <property type="match status" value="1"/>
</dbReference>
<comment type="caution">
    <text evidence="8">The sequence shown here is derived from an EMBL/GenBank/DDBJ whole genome shotgun (WGS) entry which is preliminary data.</text>
</comment>
<proteinExistence type="inferred from homology"/>
<dbReference type="GO" id="GO:0043531">
    <property type="term" value="F:ADP binding"/>
    <property type="evidence" value="ECO:0007669"/>
    <property type="project" value="InterPro"/>
</dbReference>
<dbReference type="SMART" id="SM00028">
    <property type="entry name" value="TPR"/>
    <property type="match status" value="6"/>
</dbReference>
<dbReference type="SUPFAM" id="SSF46894">
    <property type="entry name" value="C-terminal effector domain of the bipartite response regulators"/>
    <property type="match status" value="1"/>
</dbReference>
<dbReference type="Pfam" id="PF13424">
    <property type="entry name" value="TPR_12"/>
    <property type="match status" value="2"/>
</dbReference>
<dbReference type="SUPFAM" id="SSF48452">
    <property type="entry name" value="TPR-like"/>
    <property type="match status" value="3"/>
</dbReference>
<sequence length="1011" mass="109033">MRFRVLGSMRVWDGVTWSPIQAAQQRAVLAILLIEAGQVVSTDRLIDEIWGEQPPSTALATVHGYVFRLRKLLSDTERDLLVTRGRGYQLVIAADDLDVRTFEAVTERGRRSLASGDLESADAELTEGLALWRGLPYADVPACPTVAAESTRLNQTRLSVLEDLLGAQIELGRHAEVVDEVAGLARENPLRERLWAHLMLALHRCGRRAEALDAYKNARRMLVDELGIEPDLPLRELHSAILTEDPRLVPPPRRPRVSSSAPAVPAQLPADVSGFTGRADYLGQLNDLLPSERPAKVVIAGTAGVGKTALAVHWGHRVRNHFPDGQLYANLCGYAPGTPLEPAETLGRFLRALGVPATQIPSDVDEAAALYRSLLSERKLLVLLDNASSPAQVRPLVPNSPGCLVLVTSRDRLDGLVALDGAVRLNLGVLAAVEAQGLLALLMGRQRVVASEPVATRLAELCGHLPLALRIAAANVMGQRGMTIADYVDLLSQGGRLAALQVDGDPEATVRAAFDLSYASLPVPSRHLFRLLGLIPGPQFTVEVAATLAQLPVAEAQKLLTSLVAAHLVEEPDRGRYGLHDLLSEYAAAQAGQAETEDERRAATERLYDHYQVTAVAAADRMYPYVLRLPAAQNPAESPFADADDAAAWLDAERANLVAVVTHAAVHGSPTVAWRLADTLRGYLYLRMHILEWRTIAEAGLAAAKADEDLSGQAAAHTGLATLHWVQGKHPEAIDEFTSALRLARQVGWAAGESAALGNLGNLHWALGRLDQAVAHYRDALARHEEMGMPASQATALGNLGLAYFGQGKLDLAEKHYTLALNLHRKVESPSGEARTLTYLGEVYRAQGRLDESVAALEEALTKIRSIGDRNSEGDTLRALAGTYRETGRHTHGFDLAATAVDLARVNSDRRLESGALATRASLHHRMGQYSLAVDGYQGALRIAHLVGNEYLQTEALIGLAAAQLRTGQAGPGNRNIEMALATARRNGYELLATFAESVQREATLVASAKD</sequence>
<dbReference type="CDD" id="cd00383">
    <property type="entry name" value="trans_reg_C"/>
    <property type="match status" value="1"/>
</dbReference>
<keyword evidence="4" id="KW-0804">Transcription</keyword>
<keyword evidence="5" id="KW-0802">TPR repeat</keyword>
<dbReference type="InterPro" id="IPR051677">
    <property type="entry name" value="AfsR-DnrI-RedD_regulator"/>
</dbReference>
<dbReference type="InterPro" id="IPR019734">
    <property type="entry name" value="TPR_rpt"/>
</dbReference>
<keyword evidence="9" id="KW-1185">Reference proteome</keyword>
<dbReference type="InterPro" id="IPR011990">
    <property type="entry name" value="TPR-like_helical_dom_sf"/>
</dbReference>
<protein>
    <submittedName>
        <fullName evidence="8">SARP family transcriptional regulator</fullName>
    </submittedName>
</protein>
<dbReference type="GO" id="GO:0003677">
    <property type="term" value="F:DNA binding"/>
    <property type="evidence" value="ECO:0007669"/>
    <property type="project" value="UniProtKB-UniRule"/>
</dbReference>
<feature type="domain" description="OmpR/PhoB-type" evidence="7">
    <location>
        <begin position="1"/>
        <end position="92"/>
    </location>
</feature>
<evidence type="ECO:0000256" key="3">
    <source>
        <dbReference type="ARBA" id="ARBA00023125"/>
    </source>
</evidence>
<feature type="DNA-binding region" description="OmpR/PhoB-type" evidence="6">
    <location>
        <begin position="1"/>
        <end position="92"/>
    </location>
</feature>
<feature type="repeat" description="TPR" evidence="5">
    <location>
        <begin position="754"/>
        <end position="787"/>
    </location>
</feature>
<dbReference type="AlphaFoldDB" id="A0A8J3Q7K4"/>
<dbReference type="InterPro" id="IPR001867">
    <property type="entry name" value="OmpR/PhoB-type_DNA-bd"/>
</dbReference>
<dbReference type="PROSITE" id="PS51755">
    <property type="entry name" value="OMPR_PHOB"/>
    <property type="match status" value="1"/>
</dbReference>
<dbReference type="PROSITE" id="PS50005">
    <property type="entry name" value="TPR"/>
    <property type="match status" value="2"/>
</dbReference>
<dbReference type="GO" id="GO:0006355">
    <property type="term" value="P:regulation of DNA-templated transcription"/>
    <property type="evidence" value="ECO:0007669"/>
    <property type="project" value="InterPro"/>
</dbReference>
<evidence type="ECO:0000256" key="2">
    <source>
        <dbReference type="ARBA" id="ARBA00023015"/>
    </source>
</evidence>